<dbReference type="KEGG" id="faf:OE104_11600"/>
<comment type="subcellular location">
    <subcellularLocation>
        <location evidence="1">Membrane</location>
        <topology evidence="1">Multi-pass membrane protein</topology>
    </subcellularLocation>
</comment>
<dbReference type="RefSeq" id="WP_275416996.1">
    <property type="nucleotide sequence ID" value="NZ_CP106878.1"/>
</dbReference>
<dbReference type="Pfam" id="PF04138">
    <property type="entry name" value="GtrA_DPMS_TM"/>
    <property type="match status" value="1"/>
</dbReference>
<protein>
    <submittedName>
        <fullName evidence="8">GtrA family protein</fullName>
    </submittedName>
</protein>
<accession>A0A9E8LTA2</accession>
<evidence type="ECO:0000256" key="4">
    <source>
        <dbReference type="ARBA" id="ARBA00022989"/>
    </source>
</evidence>
<feature type="domain" description="GtrA/DPMS transmembrane" evidence="7">
    <location>
        <begin position="13"/>
        <end position="127"/>
    </location>
</feature>
<keyword evidence="9" id="KW-1185">Reference proteome</keyword>
<gene>
    <name evidence="8" type="ORF">OE104_11600</name>
</gene>
<dbReference type="PANTHER" id="PTHR38459:SF1">
    <property type="entry name" value="PROPHAGE BACTOPRENOL-LINKED GLUCOSE TRANSLOCASE HOMOLOG"/>
    <property type="match status" value="1"/>
</dbReference>
<evidence type="ECO:0000313" key="8">
    <source>
        <dbReference type="EMBL" id="WAA09214.1"/>
    </source>
</evidence>
<evidence type="ECO:0000256" key="2">
    <source>
        <dbReference type="ARBA" id="ARBA00009399"/>
    </source>
</evidence>
<feature type="transmembrane region" description="Helical" evidence="6">
    <location>
        <begin position="77"/>
        <end position="95"/>
    </location>
</feature>
<sequence length="130" mass="15159">MRTIKHQLEIFLRFITVGIGNSLVDFGVFVVLTQFGVYYLIAHFFSYGAGMVNSFVWNRIWTFQVKTKTNSKEMARFFIVNAFSAFFSFILLYIFKQNEGFPLIFSKLFATIGGMIINFIGTRTWVFKQI</sequence>
<proteinExistence type="inferred from homology"/>
<comment type="similarity">
    <text evidence="2">Belongs to the GtrA family.</text>
</comment>
<dbReference type="EMBL" id="CP106878">
    <property type="protein sequence ID" value="WAA09214.1"/>
    <property type="molecule type" value="Genomic_DNA"/>
</dbReference>
<feature type="transmembrane region" description="Helical" evidence="6">
    <location>
        <begin position="101"/>
        <end position="121"/>
    </location>
</feature>
<evidence type="ECO:0000256" key="5">
    <source>
        <dbReference type="ARBA" id="ARBA00023136"/>
    </source>
</evidence>
<dbReference type="InterPro" id="IPR051401">
    <property type="entry name" value="GtrA_CellWall_Glycosyl"/>
</dbReference>
<keyword evidence="4 6" id="KW-1133">Transmembrane helix</keyword>
<feature type="transmembrane region" description="Helical" evidence="6">
    <location>
        <begin position="37"/>
        <end position="56"/>
    </location>
</feature>
<dbReference type="InterPro" id="IPR007267">
    <property type="entry name" value="GtrA_DPMS_TM"/>
</dbReference>
<keyword evidence="3 6" id="KW-0812">Transmembrane</keyword>
<dbReference type="AlphaFoldDB" id="A0A9E8LTA2"/>
<evidence type="ECO:0000256" key="6">
    <source>
        <dbReference type="SAM" id="Phobius"/>
    </source>
</evidence>
<evidence type="ECO:0000256" key="3">
    <source>
        <dbReference type="ARBA" id="ARBA00022692"/>
    </source>
</evidence>
<keyword evidence="5 6" id="KW-0472">Membrane</keyword>
<reference evidence="8" key="1">
    <citation type="submission" date="2022-09" db="EMBL/GenBank/DDBJ databases">
        <title>Complete Genomes of Fervidibacillus albus and Fervidibacillus halotolerans isolated from tidal flat sediments.</title>
        <authorList>
            <person name="Kwon K.K."/>
            <person name="Yang S.-H."/>
            <person name="Park M.J."/>
            <person name="Oh H.-M."/>
        </authorList>
    </citation>
    <scope>NUCLEOTIDE SEQUENCE</scope>
    <source>
        <strain evidence="8">MEBiC13591</strain>
    </source>
</reference>
<dbReference type="GO" id="GO:0000271">
    <property type="term" value="P:polysaccharide biosynthetic process"/>
    <property type="evidence" value="ECO:0007669"/>
    <property type="project" value="InterPro"/>
</dbReference>
<evidence type="ECO:0000259" key="7">
    <source>
        <dbReference type="Pfam" id="PF04138"/>
    </source>
</evidence>
<dbReference type="GO" id="GO:0005886">
    <property type="term" value="C:plasma membrane"/>
    <property type="evidence" value="ECO:0007669"/>
    <property type="project" value="TreeGrafter"/>
</dbReference>
<dbReference type="Proteomes" id="UP001164718">
    <property type="component" value="Chromosome"/>
</dbReference>
<name>A0A9E8LTA2_9BACI</name>
<dbReference type="PANTHER" id="PTHR38459">
    <property type="entry name" value="PROPHAGE BACTOPRENOL-LINKED GLUCOSE TRANSLOCASE HOMOLOG"/>
    <property type="match status" value="1"/>
</dbReference>
<organism evidence="8 9">
    <name type="scientific">Fervidibacillus albus</name>
    <dbReference type="NCBI Taxonomy" id="2980026"/>
    <lineage>
        <taxon>Bacteria</taxon>
        <taxon>Bacillati</taxon>
        <taxon>Bacillota</taxon>
        <taxon>Bacilli</taxon>
        <taxon>Bacillales</taxon>
        <taxon>Bacillaceae</taxon>
        <taxon>Fervidibacillus</taxon>
    </lineage>
</organism>
<feature type="transmembrane region" description="Helical" evidence="6">
    <location>
        <begin position="12"/>
        <end position="31"/>
    </location>
</feature>
<evidence type="ECO:0000256" key="1">
    <source>
        <dbReference type="ARBA" id="ARBA00004141"/>
    </source>
</evidence>
<evidence type="ECO:0000313" key="9">
    <source>
        <dbReference type="Proteomes" id="UP001164718"/>
    </source>
</evidence>